<keyword evidence="4" id="KW-0808">Transferase</keyword>
<dbReference type="GO" id="GO:0005524">
    <property type="term" value="F:ATP binding"/>
    <property type="evidence" value="ECO:0007669"/>
    <property type="project" value="InterPro"/>
</dbReference>
<dbReference type="GO" id="GO:0003689">
    <property type="term" value="F:DNA clamp loader activity"/>
    <property type="evidence" value="ECO:0007669"/>
    <property type="project" value="InterPro"/>
</dbReference>
<sequence>MIPLLIHENYLAAISHGVQQRGGPPGTPPKLTLGGPRGPPKEAGKGGPPGGPQGGPSAELEGLTSCARAARALCQADVANAILRSVHKVNGFIPRVNFPSWLGRNSTQTKNKRLFSELLLQLLKTPSAGSSVGALKLSGYLDALYTMAVAPLAHEGDAQETVKRLGVYGLRREHLVDHMQSLMLKKQVP</sequence>
<proteinExistence type="predicted"/>
<evidence type="ECO:0000313" key="4">
    <source>
        <dbReference type="EMBL" id="CDJ44854.1"/>
    </source>
</evidence>
<dbReference type="EMBL" id="HG677736">
    <property type="protein sequence ID" value="CDJ44854.1"/>
    <property type="molecule type" value="Genomic_DNA"/>
</dbReference>
<dbReference type="VEuPathDB" id="ToxoDB:ETH_00043305"/>
<feature type="region of interest" description="Disordered" evidence="2">
    <location>
        <begin position="17"/>
        <end position="60"/>
    </location>
</feature>
<feature type="domain" description="DNA replication factor RFC1 C-terminal" evidence="3">
    <location>
        <begin position="89"/>
        <end position="185"/>
    </location>
</feature>
<evidence type="ECO:0000313" key="5">
    <source>
        <dbReference type="Proteomes" id="UP000030747"/>
    </source>
</evidence>
<keyword evidence="4" id="KW-0489">Methyltransferase</keyword>
<dbReference type="GeneID" id="25257700"/>
<evidence type="ECO:0000259" key="3">
    <source>
        <dbReference type="Pfam" id="PF08519"/>
    </source>
</evidence>
<dbReference type="GO" id="GO:0032259">
    <property type="term" value="P:methylation"/>
    <property type="evidence" value="ECO:0007669"/>
    <property type="project" value="UniProtKB-KW"/>
</dbReference>
<evidence type="ECO:0000256" key="2">
    <source>
        <dbReference type="SAM" id="MobiDB-lite"/>
    </source>
</evidence>
<organism evidence="4 5">
    <name type="scientific">Eimeria tenella</name>
    <name type="common">Coccidian parasite</name>
    <dbReference type="NCBI Taxonomy" id="5802"/>
    <lineage>
        <taxon>Eukaryota</taxon>
        <taxon>Sar</taxon>
        <taxon>Alveolata</taxon>
        <taxon>Apicomplexa</taxon>
        <taxon>Conoidasida</taxon>
        <taxon>Coccidia</taxon>
        <taxon>Eucoccidiorida</taxon>
        <taxon>Eimeriorina</taxon>
        <taxon>Eimeriidae</taxon>
        <taxon>Eimeria</taxon>
    </lineage>
</organism>
<dbReference type="AlphaFoldDB" id="U6L8E9"/>
<dbReference type="GO" id="GO:0003677">
    <property type="term" value="F:DNA binding"/>
    <property type="evidence" value="ECO:0007669"/>
    <property type="project" value="InterPro"/>
</dbReference>
<evidence type="ECO:0000256" key="1">
    <source>
        <dbReference type="ARBA" id="ARBA00022705"/>
    </source>
</evidence>
<dbReference type="GO" id="GO:0008168">
    <property type="term" value="F:methyltransferase activity"/>
    <property type="evidence" value="ECO:0007669"/>
    <property type="project" value="UniProtKB-KW"/>
</dbReference>
<dbReference type="Pfam" id="PF08519">
    <property type="entry name" value="RFC1"/>
    <property type="match status" value="1"/>
</dbReference>
<dbReference type="SUPFAM" id="SSF48019">
    <property type="entry name" value="post-AAA+ oligomerization domain-like"/>
    <property type="match status" value="1"/>
</dbReference>
<dbReference type="RefSeq" id="XP_013235601.1">
    <property type="nucleotide sequence ID" value="XM_013380147.1"/>
</dbReference>
<gene>
    <name evidence="4" type="ORF">ETH_00043305</name>
</gene>
<dbReference type="Gene3D" id="1.20.272.10">
    <property type="match status" value="1"/>
</dbReference>
<keyword evidence="5" id="KW-1185">Reference proteome</keyword>
<dbReference type="VEuPathDB" id="ToxoDB:ETH2_1521500"/>
<name>U6L8E9_EIMTE</name>
<protein>
    <submittedName>
        <fullName evidence="4">Methyltransferase domain-containing protein, putative</fullName>
    </submittedName>
</protein>
<dbReference type="InterPro" id="IPR013725">
    <property type="entry name" value="DNA_replication_fac_RFC1_C"/>
</dbReference>
<reference evidence="4" key="1">
    <citation type="submission" date="2013-10" db="EMBL/GenBank/DDBJ databases">
        <title>Genomic analysis of the causative agents of coccidiosis in chickens.</title>
        <authorList>
            <person name="Reid A.J."/>
            <person name="Blake D."/>
            <person name="Billington K."/>
            <person name="Browne H."/>
            <person name="Dunn M."/>
            <person name="Hung S."/>
            <person name="Kawahara F."/>
            <person name="Miranda-Saavedra D."/>
            <person name="Mourier T."/>
            <person name="Nagra H."/>
            <person name="Otto T.D."/>
            <person name="Rawlings N."/>
            <person name="Sanchez A."/>
            <person name="Sanders M."/>
            <person name="Subramaniam C."/>
            <person name="Tay Y."/>
            <person name="Dear P."/>
            <person name="Doerig C."/>
            <person name="Gruber A."/>
            <person name="Parkinson J."/>
            <person name="Shirley M."/>
            <person name="Wan K.L."/>
            <person name="Berriman M."/>
            <person name="Tomley F."/>
            <person name="Pain A."/>
        </authorList>
    </citation>
    <scope>NUCLEOTIDE SEQUENCE [LARGE SCALE GENOMIC DNA]</scope>
    <source>
        <strain evidence="4">Houghton</strain>
    </source>
</reference>
<dbReference type="OrthoDB" id="446168at2759"/>
<dbReference type="GO" id="GO:0005663">
    <property type="term" value="C:DNA replication factor C complex"/>
    <property type="evidence" value="ECO:0007669"/>
    <property type="project" value="InterPro"/>
</dbReference>
<dbReference type="Proteomes" id="UP000030747">
    <property type="component" value="Unassembled WGS sequence"/>
</dbReference>
<reference evidence="4" key="2">
    <citation type="submission" date="2013-10" db="EMBL/GenBank/DDBJ databases">
        <authorList>
            <person name="Aslett M."/>
        </authorList>
    </citation>
    <scope>NUCLEOTIDE SEQUENCE [LARGE SCALE GENOMIC DNA]</scope>
    <source>
        <strain evidence="4">Houghton</strain>
    </source>
</reference>
<dbReference type="InterPro" id="IPR008921">
    <property type="entry name" value="DNA_pol3_clamp-load_cplx_C"/>
</dbReference>
<dbReference type="GO" id="GO:0006260">
    <property type="term" value="P:DNA replication"/>
    <property type="evidence" value="ECO:0007669"/>
    <property type="project" value="UniProtKB-KW"/>
</dbReference>
<accession>U6L8E9</accession>
<feature type="compositionally biased region" description="Gly residues" evidence="2">
    <location>
        <begin position="45"/>
        <end position="54"/>
    </location>
</feature>
<keyword evidence="1" id="KW-0235">DNA replication</keyword>